<evidence type="ECO:0000313" key="2">
    <source>
        <dbReference type="EMBL" id="OLS01480.1"/>
    </source>
</evidence>
<sequence length="383" mass="44860">MEFFNLIKVNLFAFIIIFLIFINIKRDSRNILTDQKLFLTLIILTLSLLIIEIVKTFVDGREGAFMIKTNLLFSTIDYILAPVTSMIWALYADYKIHEDRARIEKRLTTFLVPIIISIWLTMINLTRGIFHGILFYVDKTNIYNRGPYFQVIMIISYGYLFYTFMQIIKYKNDISSKNYYSLIAFIIPPFIGGIIQTLFYGVKLTSVSLALSIFIIFINIQNNKLYIDFLTGLYNRRKLNIYLEDIITRNKDKLIGGIMIDLDDFKSINDRFGHSEGDKALVYVATILKNNFRKEDFIARYAGDEFLIILKVNKVTEIKGIVERLKTNIEKFNSENITPYKLSFSIGYDVFRGDSPITSEWFVERIDNLMYQQKESKKLSFEV</sequence>
<dbReference type="Gene3D" id="3.30.70.270">
    <property type="match status" value="1"/>
</dbReference>
<comment type="caution">
    <text evidence="2">The sequence shown here is derived from an EMBL/GenBank/DDBJ whole genome shotgun (WGS) entry which is preliminary data.</text>
</comment>
<organism evidence="2 3">
    <name type="scientific">Tissierella creatinophila DSM 6911</name>
    <dbReference type="NCBI Taxonomy" id="1123403"/>
    <lineage>
        <taxon>Bacteria</taxon>
        <taxon>Bacillati</taxon>
        <taxon>Bacillota</taxon>
        <taxon>Tissierellia</taxon>
        <taxon>Tissierellales</taxon>
        <taxon>Tissierellaceae</taxon>
        <taxon>Tissierella</taxon>
    </lineage>
</organism>
<dbReference type="GO" id="GO:0005886">
    <property type="term" value="C:plasma membrane"/>
    <property type="evidence" value="ECO:0007669"/>
    <property type="project" value="TreeGrafter"/>
</dbReference>
<gene>
    <name evidence="2" type="primary">dosC_2</name>
    <name evidence="2" type="ORF">TICRE_25190</name>
</gene>
<dbReference type="InterPro" id="IPR029787">
    <property type="entry name" value="Nucleotide_cyclase"/>
</dbReference>
<dbReference type="GO" id="GO:0052621">
    <property type="term" value="F:diguanylate cyclase activity"/>
    <property type="evidence" value="ECO:0007669"/>
    <property type="project" value="UniProtKB-EC"/>
</dbReference>
<dbReference type="PANTHER" id="PTHR45138">
    <property type="entry name" value="REGULATORY COMPONENTS OF SENSORY TRANSDUCTION SYSTEM"/>
    <property type="match status" value="1"/>
</dbReference>
<dbReference type="Pfam" id="PF00990">
    <property type="entry name" value="GGDEF"/>
    <property type="match status" value="1"/>
</dbReference>
<accession>A0A1U7M2K0</accession>
<reference evidence="2 3" key="1">
    <citation type="submission" date="2016-02" db="EMBL/GenBank/DDBJ databases">
        <title>Genome sequence of Tissierella creatinophila DSM 6911.</title>
        <authorList>
            <person name="Poehlein A."/>
            <person name="Daniel R."/>
        </authorList>
    </citation>
    <scope>NUCLEOTIDE SEQUENCE [LARGE SCALE GENOMIC DNA]</scope>
    <source>
        <strain evidence="2 3">DSM 6911</strain>
    </source>
</reference>
<proteinExistence type="predicted"/>
<evidence type="ECO:0000259" key="1">
    <source>
        <dbReference type="PROSITE" id="PS50887"/>
    </source>
</evidence>
<dbReference type="SUPFAM" id="SSF55073">
    <property type="entry name" value="Nucleotide cyclase"/>
    <property type="match status" value="1"/>
</dbReference>
<dbReference type="PANTHER" id="PTHR45138:SF9">
    <property type="entry name" value="DIGUANYLATE CYCLASE DGCM-RELATED"/>
    <property type="match status" value="1"/>
</dbReference>
<dbReference type="NCBIfam" id="TIGR00254">
    <property type="entry name" value="GGDEF"/>
    <property type="match status" value="1"/>
</dbReference>
<name>A0A1U7M2K0_TISCR</name>
<protein>
    <submittedName>
        <fullName evidence="2">Diguanylate cyclase DosC</fullName>
        <ecNumber evidence="2">2.7.7.65</ecNumber>
    </submittedName>
</protein>
<keyword evidence="2" id="KW-0808">Transferase</keyword>
<dbReference type="RefSeq" id="WP_158016548.1">
    <property type="nucleotide sequence ID" value="NZ_LTDM01000066.1"/>
</dbReference>
<dbReference type="InterPro" id="IPR000160">
    <property type="entry name" value="GGDEF_dom"/>
</dbReference>
<dbReference type="GO" id="GO:0043709">
    <property type="term" value="P:cell adhesion involved in single-species biofilm formation"/>
    <property type="evidence" value="ECO:0007669"/>
    <property type="project" value="TreeGrafter"/>
</dbReference>
<evidence type="ECO:0000313" key="3">
    <source>
        <dbReference type="Proteomes" id="UP000186112"/>
    </source>
</evidence>
<dbReference type="PROSITE" id="PS50887">
    <property type="entry name" value="GGDEF"/>
    <property type="match status" value="1"/>
</dbReference>
<keyword evidence="3" id="KW-1185">Reference proteome</keyword>
<dbReference type="EC" id="2.7.7.65" evidence="2"/>
<dbReference type="CDD" id="cd01949">
    <property type="entry name" value="GGDEF"/>
    <property type="match status" value="1"/>
</dbReference>
<dbReference type="EMBL" id="LTDM01000066">
    <property type="protein sequence ID" value="OLS01480.1"/>
    <property type="molecule type" value="Genomic_DNA"/>
</dbReference>
<keyword evidence="2" id="KW-0548">Nucleotidyltransferase</keyword>
<dbReference type="AlphaFoldDB" id="A0A1U7M2K0"/>
<dbReference type="Pfam" id="PF16927">
    <property type="entry name" value="HisKA_7TM"/>
    <property type="match status" value="1"/>
</dbReference>
<feature type="domain" description="GGDEF" evidence="1">
    <location>
        <begin position="253"/>
        <end position="383"/>
    </location>
</feature>
<dbReference type="OrthoDB" id="1706775at2"/>
<dbReference type="GO" id="GO:1902201">
    <property type="term" value="P:negative regulation of bacterial-type flagellum-dependent cell motility"/>
    <property type="evidence" value="ECO:0007669"/>
    <property type="project" value="TreeGrafter"/>
</dbReference>
<dbReference type="InterPro" id="IPR031621">
    <property type="entry name" value="HisKA_7TM"/>
</dbReference>
<dbReference type="InterPro" id="IPR050469">
    <property type="entry name" value="Diguanylate_Cyclase"/>
</dbReference>
<dbReference type="InterPro" id="IPR043128">
    <property type="entry name" value="Rev_trsase/Diguanyl_cyclase"/>
</dbReference>
<dbReference type="SMART" id="SM00267">
    <property type="entry name" value="GGDEF"/>
    <property type="match status" value="1"/>
</dbReference>
<dbReference type="Proteomes" id="UP000186112">
    <property type="component" value="Unassembled WGS sequence"/>
</dbReference>